<sequence>MLKDKISYHKAADKFLRDYYENNADTNVFSGYRFISRLANEAKIIAKSIPLKEMDYQNAIVATWFRYAGVTNIGVACSGAMNGLLNDYFNEVDYPINEREIVEKTILGVVDMKTSETRIEEVVSDAVNSQLSFENLMEIIILLKEEVNRLTNTNNSELYYSRYFYSLFVKTDYYTNYAVETYTANKKRNFQQIEKRIWKLEEKEKAEEKISNGKVTLSNKETEDLFRIAFRNYNQLVSVADSKAGLLINVNSIIISVMLAFVIGRIERYIFLLWPTVLLLTVCTVTILLSILASRPQMNSFVENEESHTYQKFFFGSFDLIDPRFRFANWEQYYGQLTDLFNNSRDQVFVEIYKESFNVRKVLSKKFSYLSKAYWVFIIGLLLSISAFVLSIRGQSFAL</sequence>
<feature type="transmembrane region" description="Helical" evidence="9">
    <location>
        <begin position="373"/>
        <end position="392"/>
    </location>
</feature>
<evidence type="ECO:0000256" key="9">
    <source>
        <dbReference type="SAM" id="Phobius"/>
    </source>
</evidence>
<accession>A0A7G5XKA3</accession>
<evidence type="ECO:0000256" key="4">
    <source>
        <dbReference type="ARBA" id="ARBA00022741"/>
    </source>
</evidence>
<keyword evidence="5 9" id="KW-1133">Transmembrane helix</keyword>
<evidence type="ECO:0000313" key="12">
    <source>
        <dbReference type="Proteomes" id="UP000515344"/>
    </source>
</evidence>
<dbReference type="RefSeq" id="WP_182805366.1">
    <property type="nucleotide sequence ID" value="NZ_CP060007.1"/>
</dbReference>
<gene>
    <name evidence="11" type="ORF">H4075_06860</name>
</gene>
<evidence type="ECO:0000256" key="6">
    <source>
        <dbReference type="ARBA" id="ARBA00023118"/>
    </source>
</evidence>
<evidence type="ECO:0000256" key="1">
    <source>
        <dbReference type="ARBA" id="ARBA00004236"/>
    </source>
</evidence>
<feature type="transmembrane region" description="Helical" evidence="9">
    <location>
        <begin position="269"/>
        <end position="292"/>
    </location>
</feature>
<dbReference type="GO" id="GO:0005886">
    <property type="term" value="C:plasma membrane"/>
    <property type="evidence" value="ECO:0007669"/>
    <property type="project" value="UniProtKB-SubCell"/>
</dbReference>
<keyword evidence="2" id="KW-1003">Cell membrane</keyword>
<dbReference type="EMBL" id="CP060007">
    <property type="protein sequence ID" value="QNA45906.1"/>
    <property type="molecule type" value="Genomic_DNA"/>
</dbReference>
<evidence type="ECO:0000256" key="5">
    <source>
        <dbReference type="ARBA" id="ARBA00022989"/>
    </source>
</evidence>
<keyword evidence="4" id="KW-0547">Nucleotide-binding</keyword>
<evidence type="ECO:0000256" key="8">
    <source>
        <dbReference type="SAM" id="Coils"/>
    </source>
</evidence>
<dbReference type="InterPro" id="IPR043760">
    <property type="entry name" value="PycTM_dom"/>
</dbReference>
<evidence type="ECO:0000313" key="11">
    <source>
        <dbReference type="EMBL" id="QNA45906.1"/>
    </source>
</evidence>
<keyword evidence="8" id="KW-0175">Coiled coil</keyword>
<keyword evidence="7 9" id="KW-0472">Membrane</keyword>
<keyword evidence="3 9" id="KW-0812">Transmembrane</keyword>
<organism evidence="11 12">
    <name type="scientific">Lacibacter sediminis</name>
    <dbReference type="NCBI Taxonomy" id="2760713"/>
    <lineage>
        <taxon>Bacteria</taxon>
        <taxon>Pseudomonadati</taxon>
        <taxon>Bacteroidota</taxon>
        <taxon>Chitinophagia</taxon>
        <taxon>Chitinophagales</taxon>
        <taxon>Chitinophagaceae</taxon>
        <taxon>Lacibacter</taxon>
    </lineage>
</organism>
<evidence type="ECO:0000256" key="3">
    <source>
        <dbReference type="ARBA" id="ARBA00022692"/>
    </source>
</evidence>
<dbReference type="GO" id="GO:0000166">
    <property type="term" value="F:nucleotide binding"/>
    <property type="evidence" value="ECO:0007669"/>
    <property type="project" value="UniProtKB-KW"/>
</dbReference>
<keyword evidence="6" id="KW-0051">Antiviral defense</keyword>
<evidence type="ECO:0000259" key="10">
    <source>
        <dbReference type="Pfam" id="PF18967"/>
    </source>
</evidence>
<dbReference type="Pfam" id="PF18967">
    <property type="entry name" value="PycTM"/>
    <property type="match status" value="1"/>
</dbReference>
<evidence type="ECO:0000256" key="7">
    <source>
        <dbReference type="ARBA" id="ARBA00023136"/>
    </source>
</evidence>
<dbReference type="GO" id="GO:0051607">
    <property type="term" value="P:defense response to virus"/>
    <property type="evidence" value="ECO:0007669"/>
    <property type="project" value="UniProtKB-KW"/>
</dbReference>
<feature type="coiled-coil region" evidence="8">
    <location>
        <begin position="183"/>
        <end position="223"/>
    </location>
</feature>
<dbReference type="AlphaFoldDB" id="A0A7G5XKA3"/>
<dbReference type="KEGG" id="lacs:H4075_06860"/>
<name>A0A7G5XKA3_9BACT</name>
<dbReference type="Proteomes" id="UP000515344">
    <property type="component" value="Chromosome"/>
</dbReference>
<protein>
    <recommendedName>
        <fullName evidence="10">Pycsar effector protein domain-containing protein</fullName>
    </recommendedName>
</protein>
<proteinExistence type="predicted"/>
<feature type="transmembrane region" description="Helical" evidence="9">
    <location>
        <begin position="244"/>
        <end position="263"/>
    </location>
</feature>
<keyword evidence="12" id="KW-1185">Reference proteome</keyword>
<feature type="domain" description="Pycsar effector protein" evidence="10">
    <location>
        <begin position="229"/>
        <end position="390"/>
    </location>
</feature>
<evidence type="ECO:0000256" key="2">
    <source>
        <dbReference type="ARBA" id="ARBA00022475"/>
    </source>
</evidence>
<reference evidence="12" key="1">
    <citation type="submission" date="2020-08" db="EMBL/GenBank/DDBJ databases">
        <title>Lacibacter sp. S13-6-6 genome sequencing.</title>
        <authorList>
            <person name="Jin L."/>
        </authorList>
    </citation>
    <scope>NUCLEOTIDE SEQUENCE [LARGE SCALE GENOMIC DNA]</scope>
    <source>
        <strain evidence="12">S13-6-6</strain>
    </source>
</reference>
<comment type="subcellular location">
    <subcellularLocation>
        <location evidence="1">Cell membrane</location>
    </subcellularLocation>
</comment>